<evidence type="ECO:0000313" key="2">
    <source>
        <dbReference type="Proteomes" id="UP001320972"/>
    </source>
</evidence>
<evidence type="ECO:0008006" key="3">
    <source>
        <dbReference type="Google" id="ProtNLM"/>
    </source>
</evidence>
<gene>
    <name evidence="1" type="ORF">OB955_21230</name>
</gene>
<dbReference type="EMBL" id="JAOPKB010000017">
    <property type="protein sequence ID" value="MCU4975228.1"/>
    <property type="molecule type" value="Genomic_DNA"/>
</dbReference>
<comment type="caution">
    <text evidence="1">The sequence shown here is derived from an EMBL/GenBank/DDBJ whole genome shotgun (WGS) entry which is preliminary data.</text>
</comment>
<dbReference type="PROSITE" id="PS51318">
    <property type="entry name" value="TAT"/>
    <property type="match status" value="1"/>
</dbReference>
<dbReference type="RefSeq" id="WP_338009013.1">
    <property type="nucleotide sequence ID" value="NZ_JAOPKB010000017.1"/>
</dbReference>
<accession>A0ABT2QJV1</accession>
<keyword evidence="2" id="KW-1185">Reference proteome</keyword>
<proteinExistence type="predicted"/>
<dbReference type="Proteomes" id="UP001320972">
    <property type="component" value="Unassembled WGS sequence"/>
</dbReference>
<reference evidence="1 2" key="1">
    <citation type="submission" date="2022-09" db="EMBL/GenBank/DDBJ databases">
        <title>Enrichment on poylsaccharides allowed isolation of novel metabolic and taxonomic groups of Haloarchaea.</title>
        <authorList>
            <person name="Sorokin D.Y."/>
            <person name="Elcheninov A.G."/>
            <person name="Khizhniak T.V."/>
            <person name="Kolganova T.V."/>
            <person name="Kublanov I.V."/>
        </authorList>
    </citation>
    <scope>NUCLEOTIDE SEQUENCE [LARGE SCALE GENOMIC DNA]</scope>
    <source>
        <strain evidence="1 2">AArc-m2/3/4</strain>
    </source>
</reference>
<sequence>MRPSISRRSLLAGTLGGVGVLASGGYAWNQYATRNALQFRPLEGHNESDEPVTLTVTASSDGTEVYEGTYDLASAGDERGEDTRYLAGPWIKHPDEYSLRVATDDEEFVLVLENSEIIDRLEDTGWGSECARVTITVTDEGTLESTVATSEQC</sequence>
<organism evidence="1 2">
    <name type="scientific">Natronoglomus mannanivorans</name>
    <dbReference type="NCBI Taxonomy" id="2979990"/>
    <lineage>
        <taxon>Archaea</taxon>
        <taxon>Methanobacteriati</taxon>
        <taxon>Methanobacteriota</taxon>
        <taxon>Stenosarchaea group</taxon>
        <taxon>Halobacteria</taxon>
        <taxon>Halobacteriales</taxon>
        <taxon>Natrialbaceae</taxon>
        <taxon>Natronoglomus</taxon>
    </lineage>
</organism>
<protein>
    <recommendedName>
        <fullName evidence="3">Tat (Twin-arginine translocation) pathway signal sequence</fullName>
    </recommendedName>
</protein>
<dbReference type="InterPro" id="IPR006311">
    <property type="entry name" value="TAT_signal"/>
</dbReference>
<name>A0ABT2QJV1_9EURY</name>
<evidence type="ECO:0000313" key="1">
    <source>
        <dbReference type="EMBL" id="MCU4975228.1"/>
    </source>
</evidence>